<protein>
    <submittedName>
        <fullName evidence="10">Spore germination protein KC</fullName>
    </submittedName>
</protein>
<evidence type="ECO:0000256" key="5">
    <source>
        <dbReference type="ARBA" id="ARBA00023136"/>
    </source>
</evidence>
<reference evidence="10 11" key="1">
    <citation type="submission" date="2023-07" db="EMBL/GenBank/DDBJ databases">
        <title>Genomic Encyclopedia of Type Strains, Phase IV (KMG-IV): sequencing the most valuable type-strain genomes for metagenomic binning, comparative biology and taxonomic classification.</title>
        <authorList>
            <person name="Goeker M."/>
        </authorList>
    </citation>
    <scope>NUCLEOTIDE SEQUENCE [LARGE SCALE GENOMIC DNA]</scope>
    <source>
        <strain evidence="10 11">DSM 19092</strain>
    </source>
</reference>
<dbReference type="Gene3D" id="6.20.190.10">
    <property type="entry name" value="Nutrient germinant receptor protein C, domain 1"/>
    <property type="match status" value="1"/>
</dbReference>
<proteinExistence type="inferred from homology"/>
<comment type="subcellular location">
    <subcellularLocation>
        <location evidence="1">Membrane</location>
        <topology evidence="1">Lipid-anchor</topology>
    </subcellularLocation>
</comment>
<evidence type="ECO:0000256" key="7">
    <source>
        <dbReference type="ARBA" id="ARBA00023288"/>
    </source>
</evidence>
<feature type="domain" description="Spore germination protein N-terminal" evidence="9">
    <location>
        <begin position="30"/>
        <end position="203"/>
    </location>
</feature>
<keyword evidence="11" id="KW-1185">Reference proteome</keyword>
<accession>A0ABT9VSR2</accession>
<sequence length="397" mass="44708">MLKIFLEKAVKTVLSLFICSSPLFLTGCWDRVELNDLGLVLATGLDKTEDEQIEVSVQLAVPEAMGGEATASGQGGAGKTITVEKAIGKTIFEALSRLQARFSRRIFWGHNQVIIIGEDLAESEVQKHIDFFARFPKARLKSYIFVTSGKAIDVLKAIPDVDRSSAEVARELANFRIGMAVTVKDFLEELSGEANAVGLPWIEVKKESFSKGLQVNGTAILKDGKMIGYIDDKLTRGLLWLRNEMESSTVTVQPEGYHDQISFYLLHSYTKLIPKMENGKWKMIVKIVTEDDAVENETNLNLTNPVITKKLEKELEKTIETRIKMTLEVVQKKMGADILGFAEAFHRHYPDEWEKVKDQWDKKFPEIEVEIKNNAYIRRSGVSTSSKVVSKEEVFKK</sequence>
<organism evidence="10 11">
    <name type="scientific">Aeribacillus alveayuensis</name>
    <dbReference type="NCBI Taxonomy" id="279215"/>
    <lineage>
        <taxon>Bacteria</taxon>
        <taxon>Bacillati</taxon>
        <taxon>Bacillota</taxon>
        <taxon>Bacilli</taxon>
        <taxon>Bacillales</taxon>
        <taxon>Bacillaceae</taxon>
        <taxon>Aeribacillus</taxon>
    </lineage>
</organism>
<keyword evidence="6" id="KW-0564">Palmitate</keyword>
<keyword evidence="3" id="KW-0309">Germination</keyword>
<evidence type="ECO:0000259" key="9">
    <source>
        <dbReference type="Pfam" id="PF25198"/>
    </source>
</evidence>
<evidence type="ECO:0000256" key="6">
    <source>
        <dbReference type="ARBA" id="ARBA00023139"/>
    </source>
</evidence>
<evidence type="ECO:0000259" key="8">
    <source>
        <dbReference type="Pfam" id="PF05504"/>
    </source>
</evidence>
<evidence type="ECO:0000256" key="2">
    <source>
        <dbReference type="ARBA" id="ARBA00007886"/>
    </source>
</evidence>
<dbReference type="Proteomes" id="UP001225646">
    <property type="component" value="Unassembled WGS sequence"/>
</dbReference>
<comment type="similarity">
    <text evidence="2">Belongs to the GerABKC lipoprotein family.</text>
</comment>
<evidence type="ECO:0000313" key="10">
    <source>
        <dbReference type="EMBL" id="MDQ0164026.1"/>
    </source>
</evidence>
<dbReference type="InterPro" id="IPR057336">
    <property type="entry name" value="GerAC_N"/>
</dbReference>
<keyword evidence="5" id="KW-0472">Membrane</keyword>
<dbReference type="Pfam" id="PF05504">
    <property type="entry name" value="Spore_GerAC"/>
    <property type="match status" value="1"/>
</dbReference>
<dbReference type="PANTHER" id="PTHR35789:SF1">
    <property type="entry name" value="SPORE GERMINATION PROTEIN B3"/>
    <property type="match status" value="1"/>
</dbReference>
<dbReference type="PROSITE" id="PS51257">
    <property type="entry name" value="PROKAR_LIPOPROTEIN"/>
    <property type="match status" value="1"/>
</dbReference>
<dbReference type="Pfam" id="PF25198">
    <property type="entry name" value="Spore_GerAC_N"/>
    <property type="match status" value="1"/>
</dbReference>
<keyword evidence="7" id="KW-0449">Lipoprotein</keyword>
<dbReference type="Gene3D" id="3.30.300.210">
    <property type="entry name" value="Nutrient germinant receptor protein C, domain 3"/>
    <property type="match status" value="1"/>
</dbReference>
<dbReference type="NCBIfam" id="TIGR02887">
    <property type="entry name" value="spore_ger_x_C"/>
    <property type="match status" value="1"/>
</dbReference>
<evidence type="ECO:0000313" key="11">
    <source>
        <dbReference type="Proteomes" id="UP001225646"/>
    </source>
</evidence>
<dbReference type="InterPro" id="IPR008844">
    <property type="entry name" value="Spore_GerAC-like"/>
</dbReference>
<evidence type="ECO:0000256" key="4">
    <source>
        <dbReference type="ARBA" id="ARBA00022729"/>
    </source>
</evidence>
<dbReference type="InterPro" id="IPR046953">
    <property type="entry name" value="Spore_GerAC-like_C"/>
</dbReference>
<feature type="domain" description="Spore germination GerAC-like C-terminal" evidence="8">
    <location>
        <begin position="216"/>
        <end position="381"/>
    </location>
</feature>
<name>A0ABT9VSR2_9BACI</name>
<dbReference type="EMBL" id="JAUSTR010000039">
    <property type="protein sequence ID" value="MDQ0164026.1"/>
    <property type="molecule type" value="Genomic_DNA"/>
</dbReference>
<evidence type="ECO:0000256" key="3">
    <source>
        <dbReference type="ARBA" id="ARBA00022544"/>
    </source>
</evidence>
<dbReference type="PANTHER" id="PTHR35789">
    <property type="entry name" value="SPORE GERMINATION PROTEIN B3"/>
    <property type="match status" value="1"/>
</dbReference>
<dbReference type="InterPro" id="IPR038501">
    <property type="entry name" value="Spore_GerAC_C_sf"/>
</dbReference>
<comment type="caution">
    <text evidence="10">The sequence shown here is derived from an EMBL/GenBank/DDBJ whole genome shotgun (WGS) entry which is preliminary data.</text>
</comment>
<dbReference type="RefSeq" id="WP_419152915.1">
    <property type="nucleotide sequence ID" value="NZ_JAUSTR010000039.1"/>
</dbReference>
<gene>
    <name evidence="10" type="ORF">J2S06_003170</name>
</gene>
<keyword evidence="4" id="KW-0732">Signal</keyword>
<evidence type="ECO:0000256" key="1">
    <source>
        <dbReference type="ARBA" id="ARBA00004635"/>
    </source>
</evidence>